<evidence type="ECO:0000313" key="1">
    <source>
        <dbReference type="EMBL" id="GAA3629860.1"/>
    </source>
</evidence>
<sequence>MAEIARIQWVSPGPREVDEELVVGGDGSARLLVRTSRDGSPAIGTWRTDTDPDERAELAGVQREIDLRHPALDPVAALAERVAARARQQPVAVATFYAAAVTGIGIGLQAVGAGEAAAEFQLDPGSVVVHVEDQDGTESRWYPAGPLEAGFVSSDPAVFGGVGTPAQVPPGTYGTIAVSCPELDDPATQPTVGAIAVEVTGRLRGALDEDEPYRRFVVRTAAVPFRG</sequence>
<reference evidence="2" key="1">
    <citation type="journal article" date="2019" name="Int. J. Syst. Evol. Microbiol.">
        <title>The Global Catalogue of Microorganisms (GCM) 10K type strain sequencing project: providing services to taxonomists for standard genome sequencing and annotation.</title>
        <authorList>
            <consortium name="The Broad Institute Genomics Platform"/>
            <consortium name="The Broad Institute Genome Sequencing Center for Infectious Disease"/>
            <person name="Wu L."/>
            <person name="Ma J."/>
        </authorList>
    </citation>
    <scope>NUCLEOTIDE SEQUENCE [LARGE SCALE GENOMIC DNA]</scope>
    <source>
        <strain evidence="2">JCM 16929</strain>
    </source>
</reference>
<keyword evidence="2" id="KW-1185">Reference proteome</keyword>
<protein>
    <submittedName>
        <fullName evidence="1">Uncharacterized protein</fullName>
    </submittedName>
</protein>
<organism evidence="1 2">
    <name type="scientific">Microlunatus ginsengisoli</name>
    <dbReference type="NCBI Taxonomy" id="363863"/>
    <lineage>
        <taxon>Bacteria</taxon>
        <taxon>Bacillati</taxon>
        <taxon>Actinomycetota</taxon>
        <taxon>Actinomycetes</taxon>
        <taxon>Propionibacteriales</taxon>
        <taxon>Propionibacteriaceae</taxon>
        <taxon>Microlunatus</taxon>
    </lineage>
</organism>
<dbReference type="Proteomes" id="UP001501490">
    <property type="component" value="Unassembled WGS sequence"/>
</dbReference>
<accession>A0ABP7ADF3</accession>
<dbReference type="RefSeq" id="WP_344806978.1">
    <property type="nucleotide sequence ID" value="NZ_BAABAB010000025.1"/>
</dbReference>
<name>A0ABP7ADF3_9ACTN</name>
<gene>
    <name evidence="1" type="ORF">GCM10022236_35330</name>
</gene>
<dbReference type="EMBL" id="BAABAB010000025">
    <property type="protein sequence ID" value="GAA3629860.1"/>
    <property type="molecule type" value="Genomic_DNA"/>
</dbReference>
<proteinExistence type="predicted"/>
<evidence type="ECO:0000313" key="2">
    <source>
        <dbReference type="Proteomes" id="UP001501490"/>
    </source>
</evidence>
<comment type="caution">
    <text evidence="1">The sequence shown here is derived from an EMBL/GenBank/DDBJ whole genome shotgun (WGS) entry which is preliminary data.</text>
</comment>